<dbReference type="PRINTS" id="PR00080">
    <property type="entry name" value="SDRFAMILY"/>
</dbReference>
<proteinExistence type="inferred from homology"/>
<dbReference type="PANTHER" id="PTHR42760">
    <property type="entry name" value="SHORT-CHAIN DEHYDROGENASES/REDUCTASES FAMILY MEMBER"/>
    <property type="match status" value="1"/>
</dbReference>
<evidence type="ECO:0000256" key="2">
    <source>
        <dbReference type="RuleBase" id="RU000363"/>
    </source>
</evidence>
<evidence type="ECO:0000313" key="4">
    <source>
        <dbReference type="Proteomes" id="UP000772181"/>
    </source>
</evidence>
<reference evidence="3" key="1">
    <citation type="submission" date="2020-07" db="EMBL/GenBank/DDBJ databases">
        <title>Huge and variable diversity of episymbiotic CPR bacteria and DPANN archaea in groundwater ecosystems.</title>
        <authorList>
            <person name="He C.Y."/>
            <person name="Keren R."/>
            <person name="Whittaker M."/>
            <person name="Farag I.F."/>
            <person name="Doudna J."/>
            <person name="Cate J.H.D."/>
            <person name="Banfield J.F."/>
        </authorList>
    </citation>
    <scope>NUCLEOTIDE SEQUENCE</scope>
    <source>
        <strain evidence="3">NC_groundwater_1482_Ag_S-0.65um_47_24</strain>
    </source>
</reference>
<dbReference type="Pfam" id="PF00106">
    <property type="entry name" value="adh_short"/>
    <property type="match status" value="1"/>
</dbReference>
<dbReference type="AlphaFoldDB" id="A0A933GLC5"/>
<comment type="caution">
    <text evidence="3">The sequence shown here is derived from an EMBL/GenBank/DDBJ whole genome shotgun (WGS) entry which is preliminary data.</text>
</comment>
<dbReference type="SUPFAM" id="SSF51735">
    <property type="entry name" value="NAD(P)-binding Rossmann-fold domains"/>
    <property type="match status" value="1"/>
</dbReference>
<gene>
    <name evidence="3" type="ORF">HY730_00775</name>
</gene>
<dbReference type="InterPro" id="IPR020904">
    <property type="entry name" value="Sc_DH/Rdtase_CS"/>
</dbReference>
<accession>A0A933GLC5</accession>
<dbReference type="InterPro" id="IPR002347">
    <property type="entry name" value="SDR_fam"/>
</dbReference>
<evidence type="ECO:0000256" key="1">
    <source>
        <dbReference type="ARBA" id="ARBA00006484"/>
    </source>
</evidence>
<sequence>MFREKLQLQGKVAIVTGGGTGLGKYMSLTLAQAGADMVIAARRVNLIEETAEEVRKIGRKALSIPTDVTDPSQVKHLIEKSIGDMGKVDILINNAGIVRGEREKPIWEITDEEWFMGINTNLTGTFYCCRAIAKHMVDRQSGKIINLGSGYGLRGARNNYMYCTAKAGVINFTRSLAVSMVPYNVQVNCIIPGMVAQHPPETDPNVARRKAATKFVPMGRIGEPMELGPLALFLASDLSNYIIGEIFPVDGAGLAGGLAPTGLAPLVELGIK</sequence>
<protein>
    <submittedName>
        <fullName evidence="3">SDR family NAD(P)-dependent oxidoreductase</fullName>
    </submittedName>
</protein>
<dbReference type="PROSITE" id="PS00061">
    <property type="entry name" value="ADH_SHORT"/>
    <property type="match status" value="1"/>
</dbReference>
<evidence type="ECO:0000313" key="3">
    <source>
        <dbReference type="EMBL" id="MBI4594894.1"/>
    </source>
</evidence>
<dbReference type="Gene3D" id="3.40.50.720">
    <property type="entry name" value="NAD(P)-binding Rossmann-like Domain"/>
    <property type="match status" value="1"/>
</dbReference>
<dbReference type="EMBL" id="JACQWF010000034">
    <property type="protein sequence ID" value="MBI4594894.1"/>
    <property type="molecule type" value="Genomic_DNA"/>
</dbReference>
<dbReference type="GO" id="GO:0016616">
    <property type="term" value="F:oxidoreductase activity, acting on the CH-OH group of donors, NAD or NADP as acceptor"/>
    <property type="evidence" value="ECO:0007669"/>
    <property type="project" value="TreeGrafter"/>
</dbReference>
<dbReference type="FunFam" id="3.40.50.720:FF:000084">
    <property type="entry name" value="Short-chain dehydrogenase reductase"/>
    <property type="match status" value="1"/>
</dbReference>
<name>A0A933GLC5_UNCTE</name>
<dbReference type="PRINTS" id="PR00081">
    <property type="entry name" value="GDHRDH"/>
</dbReference>
<dbReference type="InterPro" id="IPR036291">
    <property type="entry name" value="NAD(P)-bd_dom_sf"/>
</dbReference>
<dbReference type="Proteomes" id="UP000772181">
    <property type="component" value="Unassembled WGS sequence"/>
</dbReference>
<organism evidence="3 4">
    <name type="scientific">Tectimicrobiota bacterium</name>
    <dbReference type="NCBI Taxonomy" id="2528274"/>
    <lineage>
        <taxon>Bacteria</taxon>
        <taxon>Pseudomonadati</taxon>
        <taxon>Nitrospinota/Tectimicrobiota group</taxon>
        <taxon>Candidatus Tectimicrobiota</taxon>
    </lineage>
</organism>
<comment type="similarity">
    <text evidence="1 2">Belongs to the short-chain dehydrogenases/reductases (SDR) family.</text>
</comment>